<keyword evidence="1" id="KW-0813">Transport</keyword>
<dbReference type="PANTHER" id="PTHR24223">
    <property type="entry name" value="ATP-BINDING CASSETTE SUB-FAMILY C"/>
    <property type="match status" value="1"/>
</dbReference>
<protein>
    <recommendedName>
        <fullName evidence="8">ABC transmembrane type-1 domain-containing protein</fullName>
    </recommendedName>
</protein>
<dbReference type="Gene3D" id="1.20.1560.10">
    <property type="entry name" value="ABC transporter type 1, transmembrane domain"/>
    <property type="match status" value="1"/>
</dbReference>
<evidence type="ECO:0000256" key="6">
    <source>
        <dbReference type="ARBA" id="ARBA00023136"/>
    </source>
</evidence>
<dbReference type="STRING" id="1325735.A0A428TJ45"/>
<dbReference type="GO" id="GO:0016020">
    <property type="term" value="C:membrane"/>
    <property type="evidence" value="ECO:0007669"/>
    <property type="project" value="InterPro"/>
</dbReference>
<dbReference type="AlphaFoldDB" id="A0A428TJ45"/>
<dbReference type="EMBL" id="NKCK01000079">
    <property type="protein sequence ID" value="RSM02054.1"/>
    <property type="molecule type" value="Genomic_DNA"/>
</dbReference>
<comment type="caution">
    <text evidence="9">The sequence shown here is derived from an EMBL/GenBank/DDBJ whole genome shotgun (WGS) entry which is preliminary data.</text>
</comment>
<feature type="transmembrane region" description="Helical" evidence="7">
    <location>
        <begin position="119"/>
        <end position="141"/>
    </location>
</feature>
<dbReference type="PROSITE" id="PS50929">
    <property type="entry name" value="ABC_TM1F"/>
    <property type="match status" value="1"/>
</dbReference>
<dbReference type="Proteomes" id="UP000287144">
    <property type="component" value="Unassembled WGS sequence"/>
</dbReference>
<keyword evidence="10" id="KW-1185">Reference proteome</keyword>
<dbReference type="PANTHER" id="PTHR24223:SF415">
    <property type="entry name" value="FI20190P1"/>
    <property type="match status" value="1"/>
</dbReference>
<keyword evidence="4" id="KW-0067">ATP-binding</keyword>
<evidence type="ECO:0000256" key="7">
    <source>
        <dbReference type="SAM" id="Phobius"/>
    </source>
</evidence>
<gene>
    <name evidence="9" type="ORF">CEP52_008160</name>
</gene>
<feature type="domain" description="ABC transmembrane type-1" evidence="8">
    <location>
        <begin position="1"/>
        <end position="189"/>
    </location>
</feature>
<evidence type="ECO:0000256" key="3">
    <source>
        <dbReference type="ARBA" id="ARBA00022741"/>
    </source>
</evidence>
<sequence length="189" mass="21117">LLFSSGLLALLDVLTTFLRPFLLGALLEQRRFIFAGGLFVAGIVGGLARAHSRYHLRIIGMHLRSALTSQICDRNLEFSSPAEQEQADAPDSIVLMEVDLPQCIISFFALSYILGWQSVLAGCAIMVIGIPMFSKLMSLIFQRMSRVMVAKDARVWMVNEVLGQVRQIKLHGWQPFFRAKIDGARAHEI</sequence>
<accession>A0A428TJ45</accession>
<evidence type="ECO:0000256" key="1">
    <source>
        <dbReference type="ARBA" id="ARBA00022448"/>
    </source>
</evidence>
<keyword evidence="5 7" id="KW-1133">Transmembrane helix</keyword>
<reference evidence="9 10" key="1">
    <citation type="submission" date="2017-06" db="EMBL/GenBank/DDBJ databases">
        <title>Comparative genomic analysis of Ambrosia Fusariam Clade fungi.</title>
        <authorList>
            <person name="Stajich J.E."/>
            <person name="Carrillo J."/>
            <person name="Kijimoto T."/>
            <person name="Eskalen A."/>
            <person name="O'Donnell K."/>
            <person name="Kasson M."/>
        </authorList>
    </citation>
    <scope>NUCLEOTIDE SEQUENCE [LARGE SCALE GENOMIC DNA]</scope>
    <source>
        <strain evidence="9 10">NRRL62579</strain>
    </source>
</reference>
<keyword evidence="2 7" id="KW-0812">Transmembrane</keyword>
<feature type="transmembrane region" description="Helical" evidence="7">
    <location>
        <begin position="7"/>
        <end position="26"/>
    </location>
</feature>
<dbReference type="InterPro" id="IPR011527">
    <property type="entry name" value="ABC1_TM_dom"/>
</dbReference>
<evidence type="ECO:0000259" key="8">
    <source>
        <dbReference type="PROSITE" id="PS50929"/>
    </source>
</evidence>
<evidence type="ECO:0000256" key="5">
    <source>
        <dbReference type="ARBA" id="ARBA00022989"/>
    </source>
</evidence>
<evidence type="ECO:0000313" key="10">
    <source>
        <dbReference type="Proteomes" id="UP000287144"/>
    </source>
</evidence>
<keyword evidence="3" id="KW-0547">Nucleotide-binding</keyword>
<keyword evidence="6 7" id="KW-0472">Membrane</keyword>
<evidence type="ECO:0000256" key="4">
    <source>
        <dbReference type="ARBA" id="ARBA00022840"/>
    </source>
</evidence>
<evidence type="ECO:0000313" key="9">
    <source>
        <dbReference type="EMBL" id="RSM02054.1"/>
    </source>
</evidence>
<dbReference type="GO" id="GO:0005524">
    <property type="term" value="F:ATP binding"/>
    <property type="evidence" value="ECO:0007669"/>
    <property type="project" value="UniProtKB-KW"/>
</dbReference>
<dbReference type="GO" id="GO:0140359">
    <property type="term" value="F:ABC-type transporter activity"/>
    <property type="evidence" value="ECO:0007669"/>
    <property type="project" value="InterPro"/>
</dbReference>
<feature type="transmembrane region" description="Helical" evidence="7">
    <location>
        <begin position="32"/>
        <end position="50"/>
    </location>
</feature>
<dbReference type="InterPro" id="IPR050173">
    <property type="entry name" value="ABC_transporter_C-like"/>
</dbReference>
<dbReference type="Pfam" id="PF00664">
    <property type="entry name" value="ABC_membrane"/>
    <property type="match status" value="1"/>
</dbReference>
<organism evidence="9 10">
    <name type="scientific">Fusarium oligoseptatum</name>
    <dbReference type="NCBI Taxonomy" id="2604345"/>
    <lineage>
        <taxon>Eukaryota</taxon>
        <taxon>Fungi</taxon>
        <taxon>Dikarya</taxon>
        <taxon>Ascomycota</taxon>
        <taxon>Pezizomycotina</taxon>
        <taxon>Sordariomycetes</taxon>
        <taxon>Hypocreomycetidae</taxon>
        <taxon>Hypocreales</taxon>
        <taxon>Nectriaceae</taxon>
        <taxon>Fusarium</taxon>
        <taxon>Fusarium solani species complex</taxon>
    </lineage>
</organism>
<feature type="non-terminal residue" evidence="9">
    <location>
        <position position="1"/>
    </location>
</feature>
<dbReference type="SUPFAM" id="SSF90123">
    <property type="entry name" value="ABC transporter transmembrane region"/>
    <property type="match status" value="1"/>
</dbReference>
<name>A0A428TJ45_9HYPO</name>
<dbReference type="InterPro" id="IPR036640">
    <property type="entry name" value="ABC1_TM_sf"/>
</dbReference>
<evidence type="ECO:0000256" key="2">
    <source>
        <dbReference type="ARBA" id="ARBA00022692"/>
    </source>
</evidence>
<proteinExistence type="predicted"/>